<proteinExistence type="predicted"/>
<dbReference type="Gene3D" id="3.80.10.10">
    <property type="entry name" value="Ribonuclease Inhibitor"/>
    <property type="match status" value="1"/>
</dbReference>
<dbReference type="InterPro" id="IPR053197">
    <property type="entry name" value="F-box_SCFL_complex_component"/>
</dbReference>
<dbReference type="Pfam" id="PF24758">
    <property type="entry name" value="LRR_At5g56370"/>
    <property type="match status" value="1"/>
</dbReference>
<protein>
    <recommendedName>
        <fullName evidence="1">F-box/LRR-repeat protein 15/At3g58940/PEG3-like LRR domain-containing protein</fullName>
    </recommendedName>
</protein>
<name>A0AAD6ETX7_9POAL</name>
<comment type="caution">
    <text evidence="2">The sequence shown here is derived from an EMBL/GenBank/DDBJ whole genome shotgun (WGS) entry which is preliminary data.</text>
</comment>
<dbReference type="EMBL" id="JAMRDG010000001">
    <property type="protein sequence ID" value="KAJ3701097.1"/>
    <property type="molecule type" value="Genomic_DNA"/>
</dbReference>
<reference evidence="2 3" key="1">
    <citation type="journal article" date="2022" name="Cell">
        <title>Repeat-based holocentromeres influence genome architecture and karyotype evolution.</title>
        <authorList>
            <person name="Hofstatter P.G."/>
            <person name="Thangavel G."/>
            <person name="Lux T."/>
            <person name="Neumann P."/>
            <person name="Vondrak T."/>
            <person name="Novak P."/>
            <person name="Zhang M."/>
            <person name="Costa L."/>
            <person name="Castellani M."/>
            <person name="Scott A."/>
            <person name="Toegelov H."/>
            <person name="Fuchs J."/>
            <person name="Mata-Sucre Y."/>
            <person name="Dias Y."/>
            <person name="Vanzela A.L.L."/>
            <person name="Huettel B."/>
            <person name="Almeida C.C.S."/>
            <person name="Simkova H."/>
            <person name="Souza G."/>
            <person name="Pedrosa-Harand A."/>
            <person name="Macas J."/>
            <person name="Mayer K.F.X."/>
            <person name="Houben A."/>
            <person name="Marques A."/>
        </authorList>
    </citation>
    <scope>NUCLEOTIDE SEQUENCE [LARGE SCALE GENOMIC DNA]</scope>
    <source>
        <strain evidence="2">RhyTen1mFocal</strain>
    </source>
</reference>
<evidence type="ECO:0000259" key="1">
    <source>
        <dbReference type="Pfam" id="PF24758"/>
    </source>
</evidence>
<dbReference type="SUPFAM" id="SSF52047">
    <property type="entry name" value="RNI-like"/>
    <property type="match status" value="1"/>
</dbReference>
<dbReference type="Proteomes" id="UP001210211">
    <property type="component" value="Unassembled WGS sequence"/>
</dbReference>
<dbReference type="PANTHER" id="PTHR34223:SF44">
    <property type="entry name" value="OS01G0789000 PROTEIN"/>
    <property type="match status" value="1"/>
</dbReference>
<dbReference type="PANTHER" id="PTHR34223">
    <property type="entry name" value="OS11G0201299 PROTEIN"/>
    <property type="match status" value="1"/>
</dbReference>
<sequence length="306" mass="34704">MRSWIPYALKQNLQVLDIDHVQECSIPPSVFSCASLVDASLGYSVKSVHNIKVINLPFLKRLSLKGTHINQDFVDKLFCGCPVLECLNLERCRRDFSTLNSQNLKYLNARTWSPCGGTDKRMALINTSNLLSFCDSICPYLCGQKLLLKMPSLTSASICMAKCHHWHHYKSNILIGLSNVQILQLSGVRIKEFLEADLSHCPEFANAKDLSVDGLCLSCHFYILASFLNHFPNLENLSLYYRGCSCEVRVPVKKSLKIVPFEGMQLKTVEVKFSKSDKYFPRVVKNMQDCTKNSRAQINMTGRLCY</sequence>
<dbReference type="AlphaFoldDB" id="A0AAD6ETX7"/>
<gene>
    <name evidence="2" type="ORF">LUZ61_004802</name>
</gene>
<dbReference type="InterPro" id="IPR055411">
    <property type="entry name" value="LRR_FXL15/At3g58940/PEG3-like"/>
</dbReference>
<keyword evidence="3" id="KW-1185">Reference proteome</keyword>
<accession>A0AAD6ETX7</accession>
<feature type="domain" description="F-box/LRR-repeat protein 15/At3g58940/PEG3-like LRR" evidence="1">
    <location>
        <begin position="4"/>
        <end position="108"/>
    </location>
</feature>
<dbReference type="InterPro" id="IPR032675">
    <property type="entry name" value="LRR_dom_sf"/>
</dbReference>
<evidence type="ECO:0000313" key="3">
    <source>
        <dbReference type="Proteomes" id="UP001210211"/>
    </source>
</evidence>
<organism evidence="2 3">
    <name type="scientific">Rhynchospora tenuis</name>
    <dbReference type="NCBI Taxonomy" id="198213"/>
    <lineage>
        <taxon>Eukaryota</taxon>
        <taxon>Viridiplantae</taxon>
        <taxon>Streptophyta</taxon>
        <taxon>Embryophyta</taxon>
        <taxon>Tracheophyta</taxon>
        <taxon>Spermatophyta</taxon>
        <taxon>Magnoliopsida</taxon>
        <taxon>Liliopsida</taxon>
        <taxon>Poales</taxon>
        <taxon>Cyperaceae</taxon>
        <taxon>Cyperoideae</taxon>
        <taxon>Rhynchosporeae</taxon>
        <taxon>Rhynchospora</taxon>
    </lineage>
</organism>
<evidence type="ECO:0000313" key="2">
    <source>
        <dbReference type="EMBL" id="KAJ3701097.1"/>
    </source>
</evidence>